<dbReference type="SUPFAM" id="SSF55729">
    <property type="entry name" value="Acyl-CoA N-acyltransferases (Nat)"/>
    <property type="match status" value="1"/>
</dbReference>
<dbReference type="InterPro" id="IPR016181">
    <property type="entry name" value="Acyl_CoA_acyltransferase"/>
</dbReference>
<dbReference type="Pfam" id="PF00583">
    <property type="entry name" value="Acetyltransf_1"/>
    <property type="match status" value="1"/>
</dbReference>
<dbReference type="Proteomes" id="UP000596252">
    <property type="component" value="Chromosome"/>
</dbReference>
<name>A0ABX7G839_9GAMM</name>
<dbReference type="InterPro" id="IPR000182">
    <property type="entry name" value="GNAT_dom"/>
</dbReference>
<dbReference type="CDD" id="cd04301">
    <property type="entry name" value="NAT_SF"/>
    <property type="match status" value="1"/>
</dbReference>
<evidence type="ECO:0000259" key="1">
    <source>
        <dbReference type="PROSITE" id="PS51186"/>
    </source>
</evidence>
<dbReference type="RefSeq" id="WP_203327037.1">
    <property type="nucleotide sequence ID" value="NZ_CP069213.1"/>
</dbReference>
<evidence type="ECO:0000313" key="3">
    <source>
        <dbReference type="Proteomes" id="UP000596252"/>
    </source>
</evidence>
<evidence type="ECO:0000313" key="2">
    <source>
        <dbReference type="EMBL" id="QRH03490.1"/>
    </source>
</evidence>
<reference evidence="2 3" key="1">
    <citation type="journal article" date="2012" name="Antonie Van Leeuwenhoek">
        <title>Shewanella litorisediminis sp. nov., a gammaproteobacterium isolated from a tidal flat sediment.</title>
        <authorList>
            <person name="Lee M.H."/>
            <person name="Yoon J.H."/>
        </authorList>
    </citation>
    <scope>NUCLEOTIDE SEQUENCE [LARGE SCALE GENOMIC DNA]</scope>
    <source>
        <strain evidence="2 3">SMK1-12</strain>
    </source>
</reference>
<proteinExistence type="predicted"/>
<protein>
    <submittedName>
        <fullName evidence="2">GNAT family N-acetyltransferase</fullName>
    </submittedName>
</protein>
<dbReference type="PROSITE" id="PS51186">
    <property type="entry name" value="GNAT"/>
    <property type="match status" value="1"/>
</dbReference>
<dbReference type="EMBL" id="CP069213">
    <property type="protein sequence ID" value="QRH03490.1"/>
    <property type="molecule type" value="Genomic_DNA"/>
</dbReference>
<sequence>MSLEIINDKNVEIFDALVKGVREYNAEILGAEESQPLTVVARDDAGNLIAGVSGRTIYQCFLIDVVWVHKGYRGSGLGRKVMELAEKQAIQRGCHSAQVDTLSFQGPVFYGKLGFKVVGTVEDFPAGHERYFLQKHYV</sequence>
<accession>A0ABX7G839</accession>
<keyword evidence="3" id="KW-1185">Reference proteome</keyword>
<gene>
    <name evidence="2" type="ORF">JQC75_09010</name>
</gene>
<organism evidence="2 3">
    <name type="scientific">Shewanella litorisediminis</name>
    <dbReference type="NCBI Taxonomy" id="1173586"/>
    <lineage>
        <taxon>Bacteria</taxon>
        <taxon>Pseudomonadati</taxon>
        <taxon>Pseudomonadota</taxon>
        <taxon>Gammaproteobacteria</taxon>
        <taxon>Alteromonadales</taxon>
        <taxon>Shewanellaceae</taxon>
        <taxon>Shewanella</taxon>
    </lineage>
</organism>
<dbReference type="Gene3D" id="3.40.630.30">
    <property type="match status" value="1"/>
</dbReference>
<feature type="domain" description="N-acetyltransferase" evidence="1">
    <location>
        <begin position="1"/>
        <end position="138"/>
    </location>
</feature>